<accession>A0A4C1TKH6</accession>
<evidence type="ECO:0000313" key="2">
    <source>
        <dbReference type="Proteomes" id="UP000299102"/>
    </source>
</evidence>
<reference evidence="1 2" key="1">
    <citation type="journal article" date="2019" name="Commun. Biol.">
        <title>The bagworm genome reveals a unique fibroin gene that provides high tensile strength.</title>
        <authorList>
            <person name="Kono N."/>
            <person name="Nakamura H."/>
            <person name="Ohtoshi R."/>
            <person name="Tomita M."/>
            <person name="Numata K."/>
            <person name="Arakawa K."/>
        </authorList>
    </citation>
    <scope>NUCLEOTIDE SEQUENCE [LARGE SCALE GENOMIC DNA]</scope>
</reference>
<dbReference type="AlphaFoldDB" id="A0A4C1TKH6"/>
<comment type="caution">
    <text evidence="1">The sequence shown here is derived from an EMBL/GenBank/DDBJ whole genome shotgun (WGS) entry which is preliminary data.</text>
</comment>
<gene>
    <name evidence="1" type="ORF">EVAR_8026_1</name>
</gene>
<keyword evidence="2" id="KW-1185">Reference proteome</keyword>
<sequence>MAAFTSQEQADIVFMYGRANGNRALARRLLSESGIHHAEPGVNPERHNSDDEEEIIAAFEANSTISVRVIARNLNLSIRKVWSTMHRENKYSFHGKDVQGLVERSWEKDAVLPIYVQQ</sequence>
<name>A0A4C1TKH6_EUMVA</name>
<dbReference type="EMBL" id="BGZK01000059">
    <property type="protein sequence ID" value="GBP13811.1"/>
    <property type="molecule type" value="Genomic_DNA"/>
</dbReference>
<protein>
    <recommendedName>
        <fullName evidence="3">DUF4817 domain-containing protein</fullName>
    </recommendedName>
</protein>
<organism evidence="1 2">
    <name type="scientific">Eumeta variegata</name>
    <name type="common">Bagworm moth</name>
    <name type="synonym">Eumeta japonica</name>
    <dbReference type="NCBI Taxonomy" id="151549"/>
    <lineage>
        <taxon>Eukaryota</taxon>
        <taxon>Metazoa</taxon>
        <taxon>Ecdysozoa</taxon>
        <taxon>Arthropoda</taxon>
        <taxon>Hexapoda</taxon>
        <taxon>Insecta</taxon>
        <taxon>Pterygota</taxon>
        <taxon>Neoptera</taxon>
        <taxon>Endopterygota</taxon>
        <taxon>Lepidoptera</taxon>
        <taxon>Glossata</taxon>
        <taxon>Ditrysia</taxon>
        <taxon>Tineoidea</taxon>
        <taxon>Psychidae</taxon>
        <taxon>Oiketicinae</taxon>
        <taxon>Eumeta</taxon>
    </lineage>
</organism>
<dbReference type="Proteomes" id="UP000299102">
    <property type="component" value="Unassembled WGS sequence"/>
</dbReference>
<dbReference type="OrthoDB" id="9971063at2759"/>
<evidence type="ECO:0000313" key="1">
    <source>
        <dbReference type="EMBL" id="GBP13811.1"/>
    </source>
</evidence>
<proteinExistence type="predicted"/>
<evidence type="ECO:0008006" key="3">
    <source>
        <dbReference type="Google" id="ProtNLM"/>
    </source>
</evidence>